<dbReference type="GO" id="GO:0004493">
    <property type="term" value="F:methylmalonyl-CoA epimerase activity"/>
    <property type="evidence" value="ECO:0007669"/>
    <property type="project" value="TreeGrafter"/>
</dbReference>
<dbReference type="RefSeq" id="WP_039743837.1">
    <property type="nucleotide sequence ID" value="NZ_JTCM02000006.1"/>
</dbReference>
<dbReference type="Proteomes" id="UP000031549">
    <property type="component" value="Unassembled WGS sequence"/>
</dbReference>
<comment type="caution">
    <text evidence="3">The sequence shown here is derived from an EMBL/GenBank/DDBJ whole genome shotgun (WGS) entry which is preliminary data.</text>
</comment>
<evidence type="ECO:0000313" key="4">
    <source>
        <dbReference type="Proteomes" id="UP000031549"/>
    </source>
</evidence>
<proteinExistence type="predicted"/>
<dbReference type="SUPFAM" id="SSF54593">
    <property type="entry name" value="Glyoxalase/Bleomycin resistance protein/Dihydroxybiphenyl dioxygenase"/>
    <property type="match status" value="1"/>
</dbReference>
<dbReference type="PROSITE" id="PS51819">
    <property type="entry name" value="VOC"/>
    <property type="match status" value="1"/>
</dbReference>
<dbReference type="InterPro" id="IPR037523">
    <property type="entry name" value="VOC_core"/>
</dbReference>
<dbReference type="PANTHER" id="PTHR43048">
    <property type="entry name" value="METHYLMALONYL-COA EPIMERASE"/>
    <property type="match status" value="1"/>
</dbReference>
<dbReference type="GO" id="GO:0046872">
    <property type="term" value="F:metal ion binding"/>
    <property type="evidence" value="ECO:0007669"/>
    <property type="project" value="UniProtKB-KW"/>
</dbReference>
<keyword evidence="4" id="KW-1185">Reference proteome</keyword>
<evidence type="ECO:0000313" key="3">
    <source>
        <dbReference type="EMBL" id="NEU71980.1"/>
    </source>
</evidence>
<gene>
    <name evidence="3" type="ORF">PI95_005160</name>
</gene>
<reference evidence="3 4" key="1">
    <citation type="journal article" date="2015" name="Genome Announc.">
        <title>Draft Genome Sequence of Cyanobacterium Hassallia byssoidea Strain VB512170, Isolated from Monuments in India.</title>
        <authorList>
            <person name="Singh D."/>
            <person name="Chandrababunaidu M.M."/>
            <person name="Panda A."/>
            <person name="Sen D."/>
            <person name="Bhattacharyya S."/>
            <person name="Adhikary S.P."/>
            <person name="Tripathy S."/>
        </authorList>
    </citation>
    <scope>NUCLEOTIDE SEQUENCE [LARGE SCALE GENOMIC DNA]</scope>
    <source>
        <strain evidence="3 4">VB512170</strain>
    </source>
</reference>
<dbReference type="PANTHER" id="PTHR43048:SF4">
    <property type="entry name" value="RING-CLEAVING DIOXYGENASE-RELATED"/>
    <property type="match status" value="1"/>
</dbReference>
<dbReference type="EMBL" id="JTCM02000006">
    <property type="protein sequence ID" value="NEU71980.1"/>
    <property type="molecule type" value="Genomic_DNA"/>
</dbReference>
<dbReference type="InterPro" id="IPR025870">
    <property type="entry name" value="Glyoxalase-like_dom"/>
</dbReference>
<dbReference type="Gene3D" id="3.10.180.10">
    <property type="entry name" value="2,3-Dihydroxybiphenyl 1,2-Dioxygenase, domain 1"/>
    <property type="match status" value="1"/>
</dbReference>
<sequence length="132" mass="15069">MTLQFTYVRLLVSNFEACFIFYRDIMEFDIGWGDENGAYAEFKTGNTKLALFRQHLMAEAVGNANQPSSLECLDRSALIFAVDNVDETYQQLTKKDVRFVTEPCDRPDWGTRTAHFRDPDGNLIEINSNLGS</sequence>
<dbReference type="InterPro" id="IPR051785">
    <property type="entry name" value="MMCE/EMCE_epimerase"/>
</dbReference>
<evidence type="ECO:0000259" key="2">
    <source>
        <dbReference type="PROSITE" id="PS51819"/>
    </source>
</evidence>
<keyword evidence="1" id="KW-0479">Metal-binding</keyword>
<protein>
    <submittedName>
        <fullName evidence="3">VOC family protein</fullName>
    </submittedName>
</protein>
<name>A0A846H5W5_9CYAN</name>
<dbReference type="AlphaFoldDB" id="A0A846H5W5"/>
<dbReference type="InterPro" id="IPR029068">
    <property type="entry name" value="Glyas_Bleomycin-R_OHBP_Dase"/>
</dbReference>
<accession>A0A846H5W5</accession>
<dbReference type="CDD" id="cd07264">
    <property type="entry name" value="VOC_like"/>
    <property type="match status" value="1"/>
</dbReference>
<dbReference type="Pfam" id="PF12681">
    <property type="entry name" value="Glyoxalase_2"/>
    <property type="match status" value="1"/>
</dbReference>
<evidence type="ECO:0000256" key="1">
    <source>
        <dbReference type="ARBA" id="ARBA00022723"/>
    </source>
</evidence>
<feature type="domain" description="VOC" evidence="2">
    <location>
        <begin position="4"/>
        <end position="129"/>
    </location>
</feature>
<dbReference type="GO" id="GO:0046491">
    <property type="term" value="P:L-methylmalonyl-CoA metabolic process"/>
    <property type="evidence" value="ECO:0007669"/>
    <property type="project" value="TreeGrafter"/>
</dbReference>
<organism evidence="3 4">
    <name type="scientific">Hassallia byssoidea VB512170</name>
    <dbReference type="NCBI Taxonomy" id="1304833"/>
    <lineage>
        <taxon>Bacteria</taxon>
        <taxon>Bacillati</taxon>
        <taxon>Cyanobacteriota</taxon>
        <taxon>Cyanophyceae</taxon>
        <taxon>Nostocales</taxon>
        <taxon>Tolypothrichaceae</taxon>
        <taxon>Hassallia</taxon>
    </lineage>
</organism>